<sequence length="292" mass="32012">MIVYIESLDDPRVEDFVRLTDVNLRKRLETLRGLYMAESSKVIERALQEGHEPRAFFTSPRHLPALQDIAQRLLGASDAGEIPIYLGSDEMMQHVTGFKVHRGALASFNRPQLAEVGELLASARGGKGARRIIVLEGLVDHTNVGAIFRSCAALGVDAILVTDTCADPLYRRSVRVSMGTVFQVPWTRIYDWPRSMNILHDEGFTTAALALEDDALPLDKFSALDEVQALNSRVALIMGTEGDGLGKRTIANADYRVIIPMAGHVDSLNVAAASAVACWELRVRDEGEKEGA</sequence>
<dbReference type="RefSeq" id="WP_245855235.1">
    <property type="nucleotide sequence ID" value="NZ_CP126967.1"/>
</dbReference>
<dbReference type="Proteomes" id="UP001275049">
    <property type="component" value="Unassembled WGS sequence"/>
</dbReference>
<dbReference type="InterPro" id="IPR029028">
    <property type="entry name" value="Alpha/beta_knot_MTases"/>
</dbReference>
<keyword evidence="5" id="KW-1185">Reference proteome</keyword>
<evidence type="ECO:0000259" key="3">
    <source>
        <dbReference type="Pfam" id="PF00588"/>
    </source>
</evidence>
<dbReference type="InterPro" id="IPR001537">
    <property type="entry name" value="SpoU_MeTrfase"/>
</dbReference>
<protein>
    <submittedName>
        <fullName evidence="4">RNA methyltransferase</fullName>
    </submittedName>
</protein>
<feature type="domain" description="tRNA/rRNA methyltransferase SpoU type" evidence="3">
    <location>
        <begin position="132"/>
        <end position="278"/>
    </location>
</feature>
<dbReference type="Gene3D" id="3.30.1330.30">
    <property type="match status" value="1"/>
</dbReference>
<dbReference type="SUPFAM" id="SSF55315">
    <property type="entry name" value="L30e-like"/>
    <property type="match status" value="1"/>
</dbReference>
<dbReference type="GO" id="GO:0032259">
    <property type="term" value="P:methylation"/>
    <property type="evidence" value="ECO:0007669"/>
    <property type="project" value="UniProtKB-KW"/>
</dbReference>
<organism evidence="4 5">
    <name type="scientific">Actinotignum urinale</name>
    <dbReference type="NCBI Taxonomy" id="190146"/>
    <lineage>
        <taxon>Bacteria</taxon>
        <taxon>Bacillati</taxon>
        <taxon>Actinomycetota</taxon>
        <taxon>Actinomycetes</taxon>
        <taxon>Actinomycetales</taxon>
        <taxon>Actinomycetaceae</taxon>
        <taxon>Actinotignum</taxon>
    </lineage>
</organism>
<dbReference type="InterPro" id="IPR051259">
    <property type="entry name" value="rRNA_Methyltransferase"/>
</dbReference>
<evidence type="ECO:0000256" key="1">
    <source>
        <dbReference type="ARBA" id="ARBA00022603"/>
    </source>
</evidence>
<reference evidence="4 5" key="1">
    <citation type="submission" date="2023-10" db="EMBL/GenBank/DDBJ databases">
        <title>Whole Genome based description of the genera Actinobaculum and Actinotignum reveals a complex phylogenetic relationship within the species included in the genus Actinotignum.</title>
        <authorList>
            <person name="Jensen C.S."/>
            <person name="Dargis R."/>
            <person name="Kemp M."/>
            <person name="Christensen J.J."/>
        </authorList>
    </citation>
    <scope>NUCLEOTIDE SEQUENCE [LARGE SCALE GENOMIC DNA]</scope>
    <source>
        <strain evidence="4 5">SLA_B974</strain>
    </source>
</reference>
<dbReference type="SUPFAM" id="SSF75217">
    <property type="entry name" value="alpha/beta knot"/>
    <property type="match status" value="1"/>
</dbReference>
<dbReference type="PANTHER" id="PTHR43191:SF12">
    <property type="entry name" value="RRNA METHYLASE"/>
    <property type="match status" value="1"/>
</dbReference>
<name>A0ABU5G6Z6_9ACTO</name>
<evidence type="ECO:0000256" key="2">
    <source>
        <dbReference type="ARBA" id="ARBA00022679"/>
    </source>
</evidence>
<dbReference type="EMBL" id="JAWNGA010000007">
    <property type="protein sequence ID" value="MDY5133116.1"/>
    <property type="molecule type" value="Genomic_DNA"/>
</dbReference>
<keyword evidence="1 4" id="KW-0489">Methyltransferase</keyword>
<dbReference type="InterPro" id="IPR029026">
    <property type="entry name" value="tRNA_m1G_MTases_N"/>
</dbReference>
<comment type="caution">
    <text evidence="4">The sequence shown here is derived from an EMBL/GenBank/DDBJ whole genome shotgun (WGS) entry which is preliminary data.</text>
</comment>
<dbReference type="InterPro" id="IPR029064">
    <property type="entry name" value="Ribosomal_eL30-like_sf"/>
</dbReference>
<evidence type="ECO:0000313" key="5">
    <source>
        <dbReference type="Proteomes" id="UP001275049"/>
    </source>
</evidence>
<dbReference type="PANTHER" id="PTHR43191">
    <property type="entry name" value="RRNA METHYLTRANSFERASE 3"/>
    <property type="match status" value="1"/>
</dbReference>
<dbReference type="GO" id="GO:0008168">
    <property type="term" value="F:methyltransferase activity"/>
    <property type="evidence" value="ECO:0007669"/>
    <property type="project" value="UniProtKB-KW"/>
</dbReference>
<proteinExistence type="predicted"/>
<keyword evidence="2" id="KW-0808">Transferase</keyword>
<dbReference type="Pfam" id="PF00588">
    <property type="entry name" value="SpoU_methylase"/>
    <property type="match status" value="1"/>
</dbReference>
<dbReference type="CDD" id="cd18095">
    <property type="entry name" value="SpoU-like_rRNA-MTase"/>
    <property type="match status" value="1"/>
</dbReference>
<dbReference type="Gene3D" id="3.40.1280.10">
    <property type="match status" value="1"/>
</dbReference>
<gene>
    <name evidence="4" type="ORF">R6G86_05085</name>
</gene>
<accession>A0ABU5G6Z6</accession>
<evidence type="ECO:0000313" key="4">
    <source>
        <dbReference type="EMBL" id="MDY5133116.1"/>
    </source>
</evidence>